<proteinExistence type="predicted"/>
<evidence type="ECO:0000313" key="2">
    <source>
        <dbReference type="Proteomes" id="UP000198310"/>
    </source>
</evidence>
<evidence type="ECO:0000313" key="1">
    <source>
        <dbReference type="EMBL" id="SNR92258.1"/>
    </source>
</evidence>
<dbReference type="EMBL" id="FZNS01000011">
    <property type="protein sequence ID" value="SNR92258.1"/>
    <property type="molecule type" value="Genomic_DNA"/>
</dbReference>
<accession>A0A239AB23</accession>
<gene>
    <name evidence="1" type="ORF">SAMN06269173_11187</name>
</gene>
<organism evidence="1 2">
    <name type="scientific">Hymenobacter mucosus</name>
    <dbReference type="NCBI Taxonomy" id="1411120"/>
    <lineage>
        <taxon>Bacteria</taxon>
        <taxon>Pseudomonadati</taxon>
        <taxon>Bacteroidota</taxon>
        <taxon>Cytophagia</taxon>
        <taxon>Cytophagales</taxon>
        <taxon>Hymenobacteraceae</taxon>
        <taxon>Hymenobacter</taxon>
    </lineage>
</organism>
<sequence>MNDYTAIANRLGSIAPHMLDKNHPLRLVLHHTPAYRTVYFFDETGELDYAEQELTLSLDQLHAHDFVVEGPAVLCPHIVSFAINTSIDGQKISCRTRVSREFLQQTHNVYIKEWISKRVLQDIYDLKERHP</sequence>
<dbReference type="Proteomes" id="UP000198310">
    <property type="component" value="Unassembled WGS sequence"/>
</dbReference>
<dbReference type="RefSeq" id="WP_089333915.1">
    <property type="nucleotide sequence ID" value="NZ_FZNS01000011.1"/>
</dbReference>
<protein>
    <submittedName>
        <fullName evidence="1">Uncharacterized protein</fullName>
    </submittedName>
</protein>
<reference evidence="2" key="1">
    <citation type="submission" date="2017-06" db="EMBL/GenBank/DDBJ databases">
        <authorList>
            <person name="Varghese N."/>
            <person name="Submissions S."/>
        </authorList>
    </citation>
    <scope>NUCLEOTIDE SEQUENCE [LARGE SCALE GENOMIC DNA]</scope>
    <source>
        <strain evidence="2">DSM 28041</strain>
    </source>
</reference>
<dbReference type="AlphaFoldDB" id="A0A239AB23"/>
<name>A0A239AB23_9BACT</name>
<keyword evidence="2" id="KW-1185">Reference proteome</keyword>